<keyword evidence="2" id="KW-1185">Reference proteome</keyword>
<comment type="caution">
    <text evidence="1">The sequence shown here is derived from an EMBL/GenBank/DDBJ whole genome shotgun (WGS) entry which is preliminary data.</text>
</comment>
<dbReference type="Proteomes" id="UP000018733">
    <property type="component" value="Unassembled WGS sequence"/>
</dbReference>
<protein>
    <submittedName>
        <fullName evidence="1">Uncharacterized protein</fullName>
    </submittedName>
</protein>
<dbReference type="AlphaFoldDB" id="V8QTQ8"/>
<organism evidence="1 2">
    <name type="scientific">Advenella kashmirensis W13003</name>
    <dbReference type="NCBI Taxonomy" id="1424334"/>
    <lineage>
        <taxon>Bacteria</taxon>
        <taxon>Pseudomonadati</taxon>
        <taxon>Pseudomonadota</taxon>
        <taxon>Betaproteobacteria</taxon>
        <taxon>Burkholderiales</taxon>
        <taxon>Alcaligenaceae</taxon>
    </lineage>
</organism>
<gene>
    <name evidence="1" type="ORF">W822_15000</name>
</gene>
<sequence length="68" mass="7845">MVAKQVVAQALAAFGRLDDAFKADLYLILIQVYLLNKGLNYQRLKRQTTRYSRPFITTKLTKLAHSIF</sequence>
<reference evidence="1 2" key="1">
    <citation type="journal article" date="2014" name="Genome Announc.">
        <title>Draft Genome Sequence of Advenella kashmirensis Strain W13003, a Polycyclic Aromatic Hydrocarbon-Degrading Bacterium.</title>
        <authorList>
            <person name="Wang X."/>
            <person name="Jin D."/>
            <person name="Zhou L."/>
            <person name="Wu L."/>
            <person name="An W."/>
            <person name="Zhao L."/>
        </authorList>
    </citation>
    <scope>NUCLEOTIDE SEQUENCE [LARGE SCALE GENOMIC DNA]</scope>
    <source>
        <strain evidence="1 2">W13003</strain>
    </source>
</reference>
<dbReference type="RefSeq" id="WP_024005953.1">
    <property type="nucleotide sequence ID" value="NZ_KI650980.1"/>
</dbReference>
<name>V8QTQ8_9BURK</name>
<evidence type="ECO:0000313" key="1">
    <source>
        <dbReference type="EMBL" id="ETF02394.1"/>
    </source>
</evidence>
<dbReference type="EMBL" id="AYXT01000010">
    <property type="protein sequence ID" value="ETF02394.1"/>
    <property type="molecule type" value="Genomic_DNA"/>
</dbReference>
<proteinExistence type="predicted"/>
<dbReference type="STRING" id="1424334.W822_15000"/>
<accession>V8QTQ8</accession>
<dbReference type="HOGENOM" id="CLU_2784619_0_0_4"/>
<evidence type="ECO:0000313" key="2">
    <source>
        <dbReference type="Proteomes" id="UP000018733"/>
    </source>
</evidence>